<keyword evidence="2" id="KW-1185">Reference proteome</keyword>
<dbReference type="Proteomes" id="UP000593562">
    <property type="component" value="Unassembled WGS sequence"/>
</dbReference>
<proteinExistence type="predicted"/>
<dbReference type="InParanoid" id="A0A7J7DVT2"/>
<evidence type="ECO:0000313" key="2">
    <source>
        <dbReference type="Proteomes" id="UP000593562"/>
    </source>
</evidence>
<dbReference type="EMBL" id="JAAARO010000003">
    <property type="protein sequence ID" value="KAF5750480.1"/>
    <property type="molecule type" value="Genomic_DNA"/>
</dbReference>
<gene>
    <name evidence="1" type="ORF">HS088_TW03G00817</name>
</gene>
<sequence>MTQFPQPTRPINSYCLETQNYISRPSILPLHTNAMVFEPSVPEESLSYQFSYECTTPTTTAATTEEKKEDNETFEEILRAISMLYEKLPASIRAKLKMEILNLPNKKRIRGSKFEQTSMRDLGGPLEELSIKLERFKVKTMEVGGVVKEEDKL</sequence>
<protein>
    <submittedName>
        <fullName evidence="1">Uncharacterized protein</fullName>
    </submittedName>
</protein>
<comment type="caution">
    <text evidence="1">The sequence shown here is derived from an EMBL/GenBank/DDBJ whole genome shotgun (WGS) entry which is preliminary data.</text>
</comment>
<reference evidence="1 2" key="1">
    <citation type="journal article" date="2020" name="Nat. Commun.">
        <title>Genome of Tripterygium wilfordii and identification of cytochrome P450 involved in triptolide biosynthesis.</title>
        <authorList>
            <person name="Tu L."/>
            <person name="Su P."/>
            <person name="Zhang Z."/>
            <person name="Gao L."/>
            <person name="Wang J."/>
            <person name="Hu T."/>
            <person name="Zhou J."/>
            <person name="Zhang Y."/>
            <person name="Zhao Y."/>
            <person name="Liu Y."/>
            <person name="Song Y."/>
            <person name="Tong Y."/>
            <person name="Lu Y."/>
            <person name="Yang J."/>
            <person name="Xu C."/>
            <person name="Jia M."/>
            <person name="Peters R.J."/>
            <person name="Huang L."/>
            <person name="Gao W."/>
        </authorList>
    </citation>
    <scope>NUCLEOTIDE SEQUENCE [LARGE SCALE GENOMIC DNA]</scope>
    <source>
        <strain evidence="2">cv. XIE 37</strain>
        <tissue evidence="1">Leaf</tissue>
    </source>
</reference>
<evidence type="ECO:0000313" key="1">
    <source>
        <dbReference type="EMBL" id="KAF5750480.1"/>
    </source>
</evidence>
<name>A0A7J7DVT2_TRIWF</name>
<accession>A0A7J7DVT2</accession>
<dbReference type="AlphaFoldDB" id="A0A7J7DVT2"/>
<organism evidence="1 2">
    <name type="scientific">Tripterygium wilfordii</name>
    <name type="common">Thunder God vine</name>
    <dbReference type="NCBI Taxonomy" id="458696"/>
    <lineage>
        <taxon>Eukaryota</taxon>
        <taxon>Viridiplantae</taxon>
        <taxon>Streptophyta</taxon>
        <taxon>Embryophyta</taxon>
        <taxon>Tracheophyta</taxon>
        <taxon>Spermatophyta</taxon>
        <taxon>Magnoliopsida</taxon>
        <taxon>eudicotyledons</taxon>
        <taxon>Gunneridae</taxon>
        <taxon>Pentapetalae</taxon>
        <taxon>rosids</taxon>
        <taxon>fabids</taxon>
        <taxon>Celastrales</taxon>
        <taxon>Celastraceae</taxon>
        <taxon>Tripterygium</taxon>
    </lineage>
</organism>